<keyword evidence="1 5" id="KW-0547">Nucleotide-binding</keyword>
<feature type="compositionally biased region" description="Low complexity" evidence="6">
    <location>
        <begin position="425"/>
        <end position="437"/>
    </location>
</feature>
<dbReference type="AlphaFoldDB" id="A0AA51YHE4"/>
<feature type="compositionally biased region" description="Polar residues" evidence="6">
    <location>
        <begin position="406"/>
        <end position="424"/>
    </location>
</feature>
<dbReference type="KEGG" id="mmav:RE476_04375"/>
<dbReference type="InterPro" id="IPR000629">
    <property type="entry name" value="RNA-helicase_DEAD-box_CS"/>
</dbReference>
<evidence type="ECO:0000259" key="7">
    <source>
        <dbReference type="PROSITE" id="PS51192"/>
    </source>
</evidence>
<dbReference type="EMBL" id="CP133594">
    <property type="protein sequence ID" value="WMW23072.1"/>
    <property type="molecule type" value="Genomic_DNA"/>
</dbReference>
<keyword evidence="2 5" id="KW-0378">Hydrolase</keyword>
<dbReference type="GO" id="GO:0140097">
    <property type="term" value="F:catalytic activity, acting on DNA"/>
    <property type="evidence" value="ECO:0007669"/>
    <property type="project" value="UniProtKB-ARBA"/>
</dbReference>
<name>A0AA51YHE4_9EURY</name>
<keyword evidence="4 5" id="KW-0067">ATP-binding</keyword>
<accession>A0AA51YHE4</accession>
<evidence type="ECO:0000256" key="2">
    <source>
        <dbReference type="ARBA" id="ARBA00022801"/>
    </source>
</evidence>
<dbReference type="InterPro" id="IPR011545">
    <property type="entry name" value="DEAD/DEAH_box_helicase_dom"/>
</dbReference>
<evidence type="ECO:0000256" key="1">
    <source>
        <dbReference type="ARBA" id="ARBA00022741"/>
    </source>
</evidence>
<dbReference type="GO" id="GO:0016787">
    <property type="term" value="F:hydrolase activity"/>
    <property type="evidence" value="ECO:0007669"/>
    <property type="project" value="UniProtKB-KW"/>
</dbReference>
<dbReference type="GO" id="GO:0005829">
    <property type="term" value="C:cytosol"/>
    <property type="evidence" value="ECO:0007669"/>
    <property type="project" value="TreeGrafter"/>
</dbReference>
<dbReference type="PANTHER" id="PTHR47959">
    <property type="entry name" value="ATP-DEPENDENT RNA HELICASE RHLE-RELATED"/>
    <property type="match status" value="1"/>
</dbReference>
<dbReference type="InterPro" id="IPR044742">
    <property type="entry name" value="DEAD/DEAH_RhlB"/>
</dbReference>
<dbReference type="CDD" id="cd18787">
    <property type="entry name" value="SF2_C_DEAD"/>
    <property type="match status" value="1"/>
</dbReference>
<evidence type="ECO:0000256" key="6">
    <source>
        <dbReference type="SAM" id="MobiDB-lite"/>
    </source>
</evidence>
<organism evidence="9 10">
    <name type="scientific">Methanolobus mangrovi</name>
    <dbReference type="NCBI Taxonomy" id="3072977"/>
    <lineage>
        <taxon>Archaea</taxon>
        <taxon>Methanobacteriati</taxon>
        <taxon>Methanobacteriota</taxon>
        <taxon>Stenosarchaea group</taxon>
        <taxon>Methanomicrobia</taxon>
        <taxon>Methanosarcinales</taxon>
        <taxon>Methanosarcinaceae</taxon>
        <taxon>Methanolobus</taxon>
    </lineage>
</organism>
<dbReference type="SMART" id="SM00490">
    <property type="entry name" value="HELICc"/>
    <property type="match status" value="1"/>
</dbReference>
<feature type="domain" description="Helicase C-terminal" evidence="8">
    <location>
        <begin position="203"/>
        <end position="365"/>
    </location>
</feature>
<dbReference type="CDD" id="cd00268">
    <property type="entry name" value="DEADc"/>
    <property type="match status" value="1"/>
</dbReference>
<dbReference type="PANTHER" id="PTHR47959:SF13">
    <property type="entry name" value="ATP-DEPENDENT RNA HELICASE RHLE"/>
    <property type="match status" value="1"/>
</dbReference>
<dbReference type="InterPro" id="IPR014001">
    <property type="entry name" value="Helicase_ATP-bd"/>
</dbReference>
<gene>
    <name evidence="9" type="ORF">RE476_04375</name>
</gene>
<feature type="region of interest" description="Disordered" evidence="6">
    <location>
        <begin position="358"/>
        <end position="457"/>
    </location>
</feature>
<evidence type="ECO:0000313" key="9">
    <source>
        <dbReference type="EMBL" id="WMW23072.1"/>
    </source>
</evidence>
<proteinExistence type="inferred from homology"/>
<dbReference type="Pfam" id="PF00271">
    <property type="entry name" value="Helicase_C"/>
    <property type="match status" value="1"/>
</dbReference>
<dbReference type="SUPFAM" id="SSF52540">
    <property type="entry name" value="P-loop containing nucleoside triphosphate hydrolases"/>
    <property type="match status" value="1"/>
</dbReference>
<evidence type="ECO:0000256" key="3">
    <source>
        <dbReference type="ARBA" id="ARBA00022806"/>
    </source>
</evidence>
<dbReference type="Pfam" id="PF00270">
    <property type="entry name" value="DEAD"/>
    <property type="match status" value="1"/>
</dbReference>
<feature type="compositionally biased region" description="Polar residues" evidence="6">
    <location>
        <begin position="438"/>
        <end position="450"/>
    </location>
</feature>
<evidence type="ECO:0000259" key="8">
    <source>
        <dbReference type="PROSITE" id="PS51194"/>
    </source>
</evidence>
<dbReference type="InterPro" id="IPR027417">
    <property type="entry name" value="P-loop_NTPase"/>
</dbReference>
<dbReference type="PROSITE" id="PS00039">
    <property type="entry name" value="DEAD_ATP_HELICASE"/>
    <property type="match status" value="1"/>
</dbReference>
<keyword evidence="3 5" id="KW-0347">Helicase</keyword>
<evidence type="ECO:0000256" key="5">
    <source>
        <dbReference type="RuleBase" id="RU000492"/>
    </source>
</evidence>
<feature type="compositionally biased region" description="Basic and acidic residues" evidence="6">
    <location>
        <begin position="358"/>
        <end position="374"/>
    </location>
</feature>
<dbReference type="Gene3D" id="3.40.50.300">
    <property type="entry name" value="P-loop containing nucleotide triphosphate hydrolases"/>
    <property type="match status" value="2"/>
</dbReference>
<dbReference type="GO" id="GO:0003676">
    <property type="term" value="F:nucleic acid binding"/>
    <property type="evidence" value="ECO:0007669"/>
    <property type="project" value="InterPro"/>
</dbReference>
<keyword evidence="10" id="KW-1185">Reference proteome</keyword>
<dbReference type="Proteomes" id="UP001183006">
    <property type="component" value="Chromosome"/>
</dbReference>
<reference evidence="9" key="1">
    <citation type="submission" date="2023-08" db="EMBL/GenBank/DDBJ databases">
        <title>Methanolobus mangrovi sp. nov. and Methanolobus sediminis sp. nov, two novel methylotrophic methanogens isolated from mangrove sediments in China.</title>
        <authorList>
            <person name="Zhou J."/>
        </authorList>
    </citation>
    <scope>NUCLEOTIDE SEQUENCE</scope>
    <source>
        <strain evidence="9">FTZ2</strain>
    </source>
</reference>
<comment type="similarity">
    <text evidence="5">Belongs to the DEAD box helicase family.</text>
</comment>
<evidence type="ECO:0000256" key="4">
    <source>
        <dbReference type="ARBA" id="ARBA00022840"/>
    </source>
</evidence>
<dbReference type="GeneID" id="84229350"/>
<protein>
    <submittedName>
        <fullName evidence="9">DEAD/DEAH box helicase</fullName>
        <ecNumber evidence="9">3.6.4.-</ecNumber>
    </submittedName>
</protein>
<dbReference type="PROSITE" id="PS51192">
    <property type="entry name" value="HELICASE_ATP_BIND_1"/>
    <property type="match status" value="1"/>
</dbReference>
<dbReference type="InterPro" id="IPR001650">
    <property type="entry name" value="Helicase_C-like"/>
</dbReference>
<dbReference type="EC" id="3.6.4.-" evidence="9"/>
<dbReference type="InterPro" id="IPR050079">
    <property type="entry name" value="DEAD_box_RNA_helicase"/>
</dbReference>
<dbReference type="SMART" id="SM00487">
    <property type="entry name" value="DEXDc"/>
    <property type="match status" value="1"/>
</dbReference>
<dbReference type="GO" id="GO:0003724">
    <property type="term" value="F:RNA helicase activity"/>
    <property type="evidence" value="ECO:0007669"/>
    <property type="project" value="TreeGrafter"/>
</dbReference>
<dbReference type="PROSITE" id="PS51194">
    <property type="entry name" value="HELICASE_CTER"/>
    <property type="match status" value="1"/>
</dbReference>
<sequence length="457" mass="49887">MSEKGYTTPTPIQNLSIPHLLSGKDMIGIAQTGTGKTAAFSLPILQNMSASYKSPRPGKPRVLVLAPTRELAAQIGDSFATYGQFTRFKHTVVFGGVGQGPQVRALSRGVDILVATPGRLLDLVDQGHVRLSGVEYFVLDEADRMLDMGFVNDVYKVVDLLPNNRQSLFYSATMSPEVSALARKLLTNPVTVEVTPQATTVERIEQFVFFVDSEDKNELLLQLLRGKHLECVLVFTRTKHRANKVAQTLNKNKVPADAIHGNKSQTHRTKTLQDFRSGHLRVLVATDIAARGIDIPDISHVINYDLPNVSESYVHRIGRTARAGADGTAFSFCSADERDFLRSIEKLTRMDIEVAEHNYHSEKARNATGDEAKPAPRQQGKPRGSSGPKRSQGRGKKGEGKANKSKPMQSTGVRPSQGKSVNKVSSSTGNRSNRGGSKTATKNHSASRSPGHSRGRQ</sequence>
<dbReference type="GO" id="GO:0005524">
    <property type="term" value="F:ATP binding"/>
    <property type="evidence" value="ECO:0007669"/>
    <property type="project" value="UniProtKB-KW"/>
</dbReference>
<evidence type="ECO:0000313" key="10">
    <source>
        <dbReference type="Proteomes" id="UP001183006"/>
    </source>
</evidence>
<feature type="domain" description="Helicase ATP-binding" evidence="7">
    <location>
        <begin position="17"/>
        <end position="192"/>
    </location>
</feature>
<dbReference type="RefSeq" id="WP_309309188.1">
    <property type="nucleotide sequence ID" value="NZ_CP133594.1"/>
</dbReference>